<evidence type="ECO:0000313" key="3">
    <source>
        <dbReference type="Proteomes" id="UP001183176"/>
    </source>
</evidence>
<dbReference type="Gene3D" id="3.40.50.150">
    <property type="entry name" value="Vaccinia Virus protein VP39"/>
    <property type="match status" value="1"/>
</dbReference>
<dbReference type="CDD" id="cd02440">
    <property type="entry name" value="AdoMet_MTases"/>
    <property type="match status" value="1"/>
</dbReference>
<comment type="caution">
    <text evidence="2">The sequence shown here is derived from an EMBL/GenBank/DDBJ whole genome shotgun (WGS) entry which is preliminary data.</text>
</comment>
<evidence type="ECO:0000259" key="1">
    <source>
        <dbReference type="Pfam" id="PF08241"/>
    </source>
</evidence>
<dbReference type="EMBL" id="JAVREH010000031">
    <property type="protein sequence ID" value="MDT0263206.1"/>
    <property type="molecule type" value="Genomic_DNA"/>
</dbReference>
<dbReference type="GO" id="GO:0008168">
    <property type="term" value="F:methyltransferase activity"/>
    <property type="evidence" value="ECO:0007669"/>
    <property type="project" value="UniProtKB-KW"/>
</dbReference>
<gene>
    <name evidence="2" type="ORF">RM423_17605</name>
</gene>
<accession>A0ABU2JDY7</accession>
<keyword evidence="3" id="KW-1185">Reference proteome</keyword>
<dbReference type="Pfam" id="PF08241">
    <property type="entry name" value="Methyltransf_11"/>
    <property type="match status" value="1"/>
</dbReference>
<sequence>MTESQAMADEFDTMAKWTADAVESLGPDHAVPAGCRGSGSPAALEWLAERLGLRSGLTLLDSGAGVGGPAELAARQFGVAPVLAEPMVDACRASARLFSRPVVIASGERLPFAAHSFDAAWSLGVLCTVEDQDGLLSELRRVVRPRGAIGLLVFLRAVPRLPTQPEGNHFPSSDELAALLDRAGLAVCEQAALADFAAAPEEWQTAVNRVDTVIEQRHGHDPRWQTAQEQQQLIGSLIKDELVQGTLVSAVATS</sequence>
<keyword evidence="2" id="KW-0489">Methyltransferase</keyword>
<dbReference type="InterPro" id="IPR013216">
    <property type="entry name" value="Methyltransf_11"/>
</dbReference>
<dbReference type="RefSeq" id="WP_311424353.1">
    <property type="nucleotide sequence ID" value="NZ_JAVREH010000031.1"/>
</dbReference>
<name>A0ABU2JDY7_9ACTN</name>
<feature type="domain" description="Methyltransferase type 11" evidence="1">
    <location>
        <begin position="60"/>
        <end position="149"/>
    </location>
</feature>
<dbReference type="GO" id="GO:0032259">
    <property type="term" value="P:methylation"/>
    <property type="evidence" value="ECO:0007669"/>
    <property type="project" value="UniProtKB-KW"/>
</dbReference>
<reference evidence="3" key="1">
    <citation type="submission" date="2023-07" db="EMBL/GenBank/DDBJ databases">
        <title>30 novel species of actinomycetes from the DSMZ collection.</title>
        <authorList>
            <person name="Nouioui I."/>
        </authorList>
    </citation>
    <scope>NUCLEOTIDE SEQUENCE [LARGE SCALE GENOMIC DNA]</scope>
    <source>
        <strain evidence="3">DSM 44399</strain>
    </source>
</reference>
<dbReference type="InterPro" id="IPR029063">
    <property type="entry name" value="SAM-dependent_MTases_sf"/>
</dbReference>
<organism evidence="2 3">
    <name type="scientific">Jatrophihabitans lederbergiae</name>
    <dbReference type="NCBI Taxonomy" id="3075547"/>
    <lineage>
        <taxon>Bacteria</taxon>
        <taxon>Bacillati</taxon>
        <taxon>Actinomycetota</taxon>
        <taxon>Actinomycetes</taxon>
        <taxon>Jatrophihabitantales</taxon>
        <taxon>Jatrophihabitantaceae</taxon>
        <taxon>Jatrophihabitans</taxon>
    </lineage>
</organism>
<dbReference type="Proteomes" id="UP001183176">
    <property type="component" value="Unassembled WGS sequence"/>
</dbReference>
<protein>
    <submittedName>
        <fullName evidence="2">Methyltransferase domain-containing protein</fullName>
    </submittedName>
</protein>
<keyword evidence="2" id="KW-0808">Transferase</keyword>
<dbReference type="SUPFAM" id="SSF53335">
    <property type="entry name" value="S-adenosyl-L-methionine-dependent methyltransferases"/>
    <property type="match status" value="1"/>
</dbReference>
<evidence type="ECO:0000313" key="2">
    <source>
        <dbReference type="EMBL" id="MDT0263206.1"/>
    </source>
</evidence>
<proteinExistence type="predicted"/>